<proteinExistence type="predicted"/>
<keyword evidence="1" id="KW-0175">Coiled coil</keyword>
<accession>A0AA36IVV8</accession>
<keyword evidence="3" id="KW-0732">Signal</keyword>
<organism evidence="4 5">
    <name type="scientific">Effrenium voratum</name>
    <dbReference type="NCBI Taxonomy" id="2562239"/>
    <lineage>
        <taxon>Eukaryota</taxon>
        <taxon>Sar</taxon>
        <taxon>Alveolata</taxon>
        <taxon>Dinophyceae</taxon>
        <taxon>Suessiales</taxon>
        <taxon>Symbiodiniaceae</taxon>
        <taxon>Effrenium</taxon>
    </lineage>
</organism>
<name>A0AA36IVV8_9DINO</name>
<sequence length="658" mass="71345">MKLLLVCTVLGLAGAVKTRNGVHHAKPAKIVEMLKGMAEKAEADGKAEDETLDKFQCHSKKVISEKATTIANLQELIGSTENRIEKLTALSSELATKQRASTRDLEANQGTQDQAAAARENANKAFAEQEADMAASLASLEKALVELSEVKGDAQAASLLATSSDPKVQEVTRELEAVAEEARDFLAPKALAMLRKPADYEQQSGGVLGTLQSLKDTYAKDLKDLREGEVSDKASHKKLLEQLGGEQAELKKMLEMTEAEIASTKEELVTKRSQLKQAKEDLESESALKAETEKVLAQKTGVYEERQTLRSEEATAIAKAVAVLNSDAAFATFGQVSATSFLQTAGQPKQALALLRRAATERRSQRLGRAAAWLARKATGPFDKVIEEIAAMQEVISDEAKADKKKSDWCAAELAKNADDQGVKSGRIDALNTAITELGVSIEGPVDGLQVTLKQAEEELQQNEKDQEEMTSSRKAENRNYQKKVADLQSAQGLLTKAMKVLQAYYAKLALMQADPSYDEGKYTGQSSAGESVLKLLQTVLDDSAKEESEAHVAEKEAQASFEDGLNLLAQSEEKLRKTIADSSKDIADKKIELGEKNSMLKDTKQEKTSLVQYLADVKPGCDWIKANLAQREANRAAEAASLTKAVELIKGTPAYEA</sequence>
<feature type="compositionally biased region" description="Acidic residues" evidence="2">
    <location>
        <begin position="459"/>
        <end position="469"/>
    </location>
</feature>
<evidence type="ECO:0000256" key="1">
    <source>
        <dbReference type="SAM" id="Coils"/>
    </source>
</evidence>
<dbReference type="AlphaFoldDB" id="A0AA36IVV8"/>
<evidence type="ECO:0000313" key="4">
    <source>
        <dbReference type="EMBL" id="CAJ1393838.1"/>
    </source>
</evidence>
<feature type="coiled-coil region" evidence="1">
    <location>
        <begin position="240"/>
        <end position="295"/>
    </location>
</feature>
<evidence type="ECO:0000313" key="5">
    <source>
        <dbReference type="Proteomes" id="UP001178507"/>
    </source>
</evidence>
<gene>
    <name evidence="4" type="ORF">EVOR1521_LOCUS18609</name>
</gene>
<comment type="caution">
    <text evidence="4">The sequence shown here is derived from an EMBL/GenBank/DDBJ whole genome shotgun (WGS) entry which is preliminary data.</text>
</comment>
<protein>
    <submittedName>
        <fullName evidence="4">Uncharacterized protein</fullName>
    </submittedName>
</protein>
<dbReference type="EMBL" id="CAUJNA010002668">
    <property type="protein sequence ID" value="CAJ1393838.1"/>
    <property type="molecule type" value="Genomic_DNA"/>
</dbReference>
<evidence type="ECO:0000256" key="2">
    <source>
        <dbReference type="SAM" id="MobiDB-lite"/>
    </source>
</evidence>
<feature type="chain" id="PRO_5041347574" evidence="3">
    <location>
        <begin position="19"/>
        <end position="658"/>
    </location>
</feature>
<dbReference type="Proteomes" id="UP001178507">
    <property type="component" value="Unassembled WGS sequence"/>
</dbReference>
<evidence type="ECO:0000256" key="3">
    <source>
        <dbReference type="SAM" id="SignalP"/>
    </source>
</evidence>
<feature type="signal peptide" evidence="3">
    <location>
        <begin position="1"/>
        <end position="18"/>
    </location>
</feature>
<feature type="compositionally biased region" description="Basic and acidic residues" evidence="2">
    <location>
        <begin position="471"/>
        <end position="481"/>
    </location>
</feature>
<feature type="region of interest" description="Disordered" evidence="2">
    <location>
        <begin position="459"/>
        <end position="481"/>
    </location>
</feature>
<reference evidence="4" key="1">
    <citation type="submission" date="2023-08" db="EMBL/GenBank/DDBJ databases">
        <authorList>
            <person name="Chen Y."/>
            <person name="Shah S."/>
            <person name="Dougan E. K."/>
            <person name="Thang M."/>
            <person name="Chan C."/>
        </authorList>
    </citation>
    <scope>NUCLEOTIDE SEQUENCE</scope>
</reference>
<keyword evidence="5" id="KW-1185">Reference proteome</keyword>